<organism evidence="1">
    <name type="scientific">Sesamum radiatum</name>
    <name type="common">Black benniseed</name>
    <dbReference type="NCBI Taxonomy" id="300843"/>
    <lineage>
        <taxon>Eukaryota</taxon>
        <taxon>Viridiplantae</taxon>
        <taxon>Streptophyta</taxon>
        <taxon>Embryophyta</taxon>
        <taxon>Tracheophyta</taxon>
        <taxon>Spermatophyta</taxon>
        <taxon>Magnoliopsida</taxon>
        <taxon>eudicotyledons</taxon>
        <taxon>Gunneridae</taxon>
        <taxon>Pentapetalae</taxon>
        <taxon>asterids</taxon>
        <taxon>lamiids</taxon>
        <taxon>Lamiales</taxon>
        <taxon>Pedaliaceae</taxon>
        <taxon>Sesamum</taxon>
    </lineage>
</organism>
<dbReference type="EMBL" id="JACGWJ010000015">
    <property type="protein sequence ID" value="KAL0367282.1"/>
    <property type="molecule type" value="Genomic_DNA"/>
</dbReference>
<comment type="caution">
    <text evidence="1">The sequence shown here is derived from an EMBL/GenBank/DDBJ whole genome shotgun (WGS) entry which is preliminary data.</text>
</comment>
<reference evidence="1" key="2">
    <citation type="journal article" date="2024" name="Plant">
        <title>Genomic evolution and insights into agronomic trait innovations of Sesamum species.</title>
        <authorList>
            <person name="Miao H."/>
            <person name="Wang L."/>
            <person name="Qu L."/>
            <person name="Liu H."/>
            <person name="Sun Y."/>
            <person name="Le M."/>
            <person name="Wang Q."/>
            <person name="Wei S."/>
            <person name="Zheng Y."/>
            <person name="Lin W."/>
            <person name="Duan Y."/>
            <person name="Cao H."/>
            <person name="Xiong S."/>
            <person name="Wang X."/>
            <person name="Wei L."/>
            <person name="Li C."/>
            <person name="Ma Q."/>
            <person name="Ju M."/>
            <person name="Zhao R."/>
            <person name="Li G."/>
            <person name="Mu C."/>
            <person name="Tian Q."/>
            <person name="Mei H."/>
            <person name="Zhang T."/>
            <person name="Gao T."/>
            <person name="Zhang H."/>
        </authorList>
    </citation>
    <scope>NUCLEOTIDE SEQUENCE</scope>
    <source>
        <strain evidence="1">G02</strain>
    </source>
</reference>
<reference evidence="1" key="1">
    <citation type="submission" date="2020-06" db="EMBL/GenBank/DDBJ databases">
        <authorList>
            <person name="Li T."/>
            <person name="Hu X."/>
            <person name="Zhang T."/>
            <person name="Song X."/>
            <person name="Zhang H."/>
            <person name="Dai N."/>
            <person name="Sheng W."/>
            <person name="Hou X."/>
            <person name="Wei L."/>
        </authorList>
    </citation>
    <scope>NUCLEOTIDE SEQUENCE</scope>
    <source>
        <strain evidence="1">G02</strain>
        <tissue evidence="1">Leaf</tissue>
    </source>
</reference>
<sequence>MEGSSGFGHAKVSWAQVCKTTEEGGLGIRSVLLMNQALMFEAGLAHLCKRILGQYGLLGCLDIDCAIRRSGHLMLPRHLGCGRRLLKSAHFLKMVWCIRLAMEALFGGAETGGSFSLAASGLGTRCLMG</sequence>
<protein>
    <submittedName>
        <fullName evidence="1">Uncharacterized protein</fullName>
    </submittedName>
</protein>
<dbReference type="AlphaFoldDB" id="A0AAW2QHG3"/>
<name>A0AAW2QHG3_SESRA</name>
<gene>
    <name evidence="1" type="ORF">Sradi_3618300</name>
</gene>
<evidence type="ECO:0000313" key="1">
    <source>
        <dbReference type="EMBL" id="KAL0367282.1"/>
    </source>
</evidence>
<proteinExistence type="predicted"/>
<accession>A0AAW2QHG3</accession>